<dbReference type="Gene3D" id="2.60.40.10">
    <property type="entry name" value="Immunoglobulins"/>
    <property type="match status" value="1"/>
</dbReference>
<keyword evidence="3" id="KW-1185">Reference proteome</keyword>
<dbReference type="InterPro" id="IPR013783">
    <property type="entry name" value="Ig-like_fold"/>
</dbReference>
<dbReference type="InterPro" id="IPR026444">
    <property type="entry name" value="Secre_tail"/>
</dbReference>
<dbReference type="Proteomes" id="UP001209885">
    <property type="component" value="Unassembled WGS sequence"/>
</dbReference>
<evidence type="ECO:0000259" key="1">
    <source>
        <dbReference type="Pfam" id="PF18962"/>
    </source>
</evidence>
<proteinExistence type="predicted"/>
<dbReference type="NCBIfam" id="TIGR04183">
    <property type="entry name" value="Por_Secre_tail"/>
    <property type="match status" value="1"/>
</dbReference>
<evidence type="ECO:0000313" key="3">
    <source>
        <dbReference type="Proteomes" id="UP001209885"/>
    </source>
</evidence>
<reference evidence="2 3" key="1">
    <citation type="submission" date="2022-11" db="EMBL/GenBank/DDBJ databases">
        <title>The characterization of three novel Bacteroidetes species and genomic analysis of their roles in tidal elemental geochemical cycles.</title>
        <authorList>
            <person name="Ma K."/>
        </authorList>
    </citation>
    <scope>NUCLEOTIDE SEQUENCE [LARGE SCALE GENOMIC DNA]</scope>
    <source>
        <strain evidence="2 3">M17</strain>
    </source>
</reference>
<dbReference type="RefSeq" id="WP_266056517.1">
    <property type="nucleotide sequence ID" value="NZ_JAPFQN010000005.1"/>
</dbReference>
<protein>
    <submittedName>
        <fullName evidence="2">T9SS type A sorting domain-containing protein</fullName>
    </submittedName>
</protein>
<accession>A0ABT3RQI5</accession>
<sequence length="367" mass="42030">MTNYIQIPLILLTSLNIAFSQDSKTNSFGYWHDPDSWENGIPGYIENGITFLENDSINIRGQIILNSDLDITNSTIIIHENDTLIIQGNVNFISSNLLNKGVAIINGNGLAAESLLKNQGKIVITGNYDGINNTLEGSSGFSYVYGYSNSNVGDNGSSEECLMNDPELYHWVRSLMELLPVELLSFEGRFINSNMLDQIELKWTTIDEKNHDGFIIQRSVDAKNWNDIGWVTEKTTISDGVNYYSFYDNHFDQDQNKYYYRLKQVDLDGNYEIHDIIMVQIQILNKRNIIFPNPFNNYLTLKIPSKTEFIIYDEQMRKVLTEKNKSSRDKNIKINTLNWAVGTYFIQTVNLNTVETYKIIKAGMVLN</sequence>
<name>A0ABT3RQI5_9BACT</name>
<organism evidence="2 3">
    <name type="scientific">Mangrovivirga halotolerans</name>
    <dbReference type="NCBI Taxonomy" id="2993936"/>
    <lineage>
        <taxon>Bacteria</taxon>
        <taxon>Pseudomonadati</taxon>
        <taxon>Bacteroidota</taxon>
        <taxon>Cytophagia</taxon>
        <taxon>Cytophagales</taxon>
        <taxon>Mangrovivirgaceae</taxon>
        <taxon>Mangrovivirga</taxon>
    </lineage>
</organism>
<dbReference type="EMBL" id="JAPFQN010000005">
    <property type="protein sequence ID" value="MCX2744050.1"/>
    <property type="molecule type" value="Genomic_DNA"/>
</dbReference>
<feature type="domain" description="Secretion system C-terminal sorting" evidence="1">
    <location>
        <begin position="290"/>
        <end position="360"/>
    </location>
</feature>
<dbReference type="Pfam" id="PF18962">
    <property type="entry name" value="Por_Secre_tail"/>
    <property type="match status" value="1"/>
</dbReference>
<evidence type="ECO:0000313" key="2">
    <source>
        <dbReference type="EMBL" id="MCX2744050.1"/>
    </source>
</evidence>
<gene>
    <name evidence="2" type="ORF">OO013_09250</name>
</gene>
<comment type="caution">
    <text evidence="2">The sequence shown here is derived from an EMBL/GenBank/DDBJ whole genome shotgun (WGS) entry which is preliminary data.</text>
</comment>